<dbReference type="GO" id="GO:0006281">
    <property type="term" value="P:DNA repair"/>
    <property type="evidence" value="ECO:0007669"/>
    <property type="project" value="UniProtKB-KW"/>
</dbReference>
<evidence type="ECO:0000256" key="1">
    <source>
        <dbReference type="ARBA" id="ARBA00004123"/>
    </source>
</evidence>
<keyword evidence="6" id="KW-0863">Zinc-finger</keyword>
<keyword evidence="6" id="KW-0862">Zinc</keyword>
<dbReference type="EMBL" id="KQ435794">
    <property type="protein sequence ID" value="KOX73670.1"/>
    <property type="molecule type" value="Genomic_DNA"/>
</dbReference>
<dbReference type="PRINTS" id="PR01245">
    <property type="entry name" value="RAD1REC1"/>
</dbReference>
<reference evidence="8 9" key="1">
    <citation type="submission" date="2015-07" db="EMBL/GenBank/DDBJ databases">
        <title>The genome of Melipona quadrifasciata.</title>
        <authorList>
            <person name="Pan H."/>
            <person name="Kapheim K."/>
        </authorList>
    </citation>
    <scope>NUCLEOTIDE SEQUENCE [LARGE SCALE GENOMIC DNA]</scope>
    <source>
        <strain evidence="8">0111107301</strain>
        <tissue evidence="8">Whole body</tissue>
    </source>
</reference>
<evidence type="ECO:0000313" key="8">
    <source>
        <dbReference type="EMBL" id="KOX73670.1"/>
    </source>
</evidence>
<feature type="domain" description="SWIM-type" evidence="7">
    <location>
        <begin position="101"/>
        <end position="139"/>
    </location>
</feature>
<evidence type="ECO:0000256" key="4">
    <source>
        <dbReference type="ARBA" id="ARBA00023204"/>
    </source>
</evidence>
<keyword evidence="3" id="KW-0227">DNA damage</keyword>
<protein>
    <submittedName>
        <fullName evidence="8">Cell cycle checkpoint protein RAD1</fullName>
    </submittedName>
</protein>
<dbReference type="PRINTS" id="PR01246">
    <property type="entry name" value="RAD1REPAIR"/>
</dbReference>
<comment type="similarity">
    <text evidence="2">Belongs to the rad1 family.</text>
</comment>
<dbReference type="AlphaFoldDB" id="A0A0M8ZYG6"/>
<dbReference type="Gene3D" id="3.70.10.10">
    <property type="match status" value="1"/>
</dbReference>
<dbReference type="STRING" id="166423.A0A0M8ZYG6"/>
<evidence type="ECO:0000256" key="2">
    <source>
        <dbReference type="ARBA" id="ARBA00010991"/>
    </source>
</evidence>
<keyword evidence="6" id="KW-0479">Metal-binding</keyword>
<evidence type="ECO:0000256" key="6">
    <source>
        <dbReference type="PROSITE-ProRule" id="PRU00325"/>
    </source>
</evidence>
<dbReference type="PROSITE" id="PS50966">
    <property type="entry name" value="ZF_SWIM"/>
    <property type="match status" value="1"/>
</dbReference>
<dbReference type="GO" id="GO:0030896">
    <property type="term" value="C:checkpoint clamp complex"/>
    <property type="evidence" value="ECO:0007669"/>
    <property type="project" value="TreeGrafter"/>
</dbReference>
<evidence type="ECO:0000313" key="9">
    <source>
        <dbReference type="Proteomes" id="UP000053105"/>
    </source>
</evidence>
<dbReference type="GO" id="GO:0008270">
    <property type="term" value="F:zinc ion binding"/>
    <property type="evidence" value="ECO:0007669"/>
    <property type="project" value="UniProtKB-KW"/>
</dbReference>
<dbReference type="SUPFAM" id="SSF55979">
    <property type="entry name" value="DNA clamp"/>
    <property type="match status" value="1"/>
</dbReference>
<evidence type="ECO:0000256" key="5">
    <source>
        <dbReference type="ARBA" id="ARBA00023242"/>
    </source>
</evidence>
<gene>
    <name evidence="8" type="ORF">WN51_13748</name>
</gene>
<organism evidence="8 9">
    <name type="scientific">Melipona quadrifasciata</name>
    <dbReference type="NCBI Taxonomy" id="166423"/>
    <lineage>
        <taxon>Eukaryota</taxon>
        <taxon>Metazoa</taxon>
        <taxon>Ecdysozoa</taxon>
        <taxon>Arthropoda</taxon>
        <taxon>Hexapoda</taxon>
        <taxon>Insecta</taxon>
        <taxon>Pterygota</taxon>
        <taxon>Neoptera</taxon>
        <taxon>Endopterygota</taxon>
        <taxon>Hymenoptera</taxon>
        <taxon>Apocrita</taxon>
        <taxon>Aculeata</taxon>
        <taxon>Apoidea</taxon>
        <taxon>Anthophila</taxon>
        <taxon>Apidae</taxon>
        <taxon>Melipona</taxon>
    </lineage>
</organism>
<keyword evidence="4" id="KW-0234">DNA repair</keyword>
<proteinExistence type="inferred from homology"/>
<keyword evidence="9" id="KW-1185">Reference proteome</keyword>
<dbReference type="InterPro" id="IPR046938">
    <property type="entry name" value="DNA_clamp_sf"/>
</dbReference>
<dbReference type="PANTHER" id="PTHR10870">
    <property type="entry name" value="CELL CYCLE CHECKPOINT PROTEIN RAD1"/>
    <property type="match status" value="1"/>
</dbReference>
<dbReference type="InterPro" id="IPR003011">
    <property type="entry name" value="Cell_cycle_checkpoint_Rad1"/>
</dbReference>
<dbReference type="InterPro" id="IPR003021">
    <property type="entry name" value="Rad1_Rec1_Rad17"/>
</dbReference>
<keyword evidence="5" id="KW-0539">Nucleus</keyword>
<evidence type="ECO:0000259" key="7">
    <source>
        <dbReference type="PROSITE" id="PS50966"/>
    </source>
</evidence>
<dbReference type="OrthoDB" id="337581at2759"/>
<accession>A0A0M8ZYG6</accession>
<dbReference type="CDD" id="cd00577">
    <property type="entry name" value="PCNA"/>
    <property type="match status" value="1"/>
</dbReference>
<name>A0A0M8ZYG6_9HYME</name>
<dbReference type="GO" id="GO:0000077">
    <property type="term" value="P:DNA damage checkpoint signaling"/>
    <property type="evidence" value="ECO:0007669"/>
    <property type="project" value="InterPro"/>
</dbReference>
<dbReference type="Proteomes" id="UP000053105">
    <property type="component" value="Unassembled WGS sequence"/>
</dbReference>
<dbReference type="PANTHER" id="PTHR10870:SF0">
    <property type="entry name" value="CELL CYCLE CHECKPOINT PROTEIN RAD1"/>
    <property type="match status" value="1"/>
</dbReference>
<comment type="subcellular location">
    <subcellularLocation>
        <location evidence="1">Nucleus</location>
    </subcellularLocation>
</comment>
<dbReference type="Pfam" id="PF02144">
    <property type="entry name" value="Rad1"/>
    <property type="match status" value="1"/>
</dbReference>
<evidence type="ECO:0000256" key="3">
    <source>
        <dbReference type="ARBA" id="ARBA00022763"/>
    </source>
</evidence>
<sequence length="394" mass="44742">MNETESNTLFSKTCDIKYIRFVNKVLKESADSFEKEQKFLDNVLLNLYNIFGGVFEKALELYEGKRITYIFPSKTVGAPPHSDRNKARYLVQVKGLSGATYTLFPDINYCHCASFRCQVLNNRSLFTCKHVLAVWLTAVTKDKLSHQYITEKQFQSLLLFQVSIEDAKCMQASAYIAADVFQVFDLKEDVIFRINLEILVECLYMFWSNINTHASSVTLHLFYEGDGHPLSILIEEDGIITDCSLKTQTPDELLDFHLEPENVLNKVVLQTELLKDILSELDTTSDLIELLLSPSPPFFRISTAGLAGICHIELPHDGELVDNFQCLSTTISSYKLSHIKPAIKALSYANKVSLRTDTCGLLSFQYMVKTDEGHVCYIEYYVRISPVIDPDEGD</sequence>
<dbReference type="InterPro" id="IPR007527">
    <property type="entry name" value="Znf_SWIM"/>
</dbReference>